<sequence length="1709" mass="190795">MLLEGFSQIELVYRGHQNYVYRAKRTADQVSVALKTPASAFPTPHQLAALKREYLILSALDGNGLPLALDYIEAKNSAFLVREWVEGESLRDYIKHNTISFSAALEISTKVTKLIALLHQQGFCHRDISAGNVLINRDSGNVTLIDFCSSLEFPNRSRTVINPKFIEGSRAYMSPEQTGRMNRGLDFRTDFYSLGVLLYELFTGRLPFETKDNNELIHSHIALEPTPIYQVQPSVPRVVSKIVKKLMKKSPDARYQSAEGVDADLERCLNNWMQGGDIDDFELASQEQHDWFLIPEKLYGREKETKQLLDAFHQTSLGNGQLLFVSGHSGIGKTSLIRELYRPLTAQGGYITSGKYDQVLRHQPYSAILQALSGFIKQVMAEDGETVQFWRQKILCGIGANAQVVIDALPELAWLIGEQPSPQELSMEAASIRFNTAFQNLLTSLGAAGKPIVLFIDDLQWIDPPSLTLLEAMAPTLSHSSLMIIGAYRNNEVAETHPLTIAMPGIKASCPNISSIELSALSASTLHNILNDAVELPPSDAKQLNQMLFERTNGNPLIFKTMLATIHHKGHLYFDYKQKRWNWHKEQVTKLAKAENSVSMLQSYMNKLEMSTFELLQLASCIGNTFSLKLLANLAQLPTDSVATALLPIVTQGLLLPLDDDFELHTIATTGQLPDITLRFAHDRIQQAAYTSVSDQQQVNLHWKIGQCLLSQIEQQHCDYKLFDAVEHLNQGRCNANSEQQLTLIKLNLRAGKKANQSAAYSVAYSCLDNAYQLVAINRENVADDISVEVNLAYAQACYLVARFEKAETLYKQLRETLKNKRDKLRLATIQAKQYHHQGLYQKSVEFECEALSLLGIHLPDNDEALLALFASEKQQIEAQLQQTELDALFIQPEIDDAEFMLTQELLFDLFGDAYLLGKGPLIAVAAAISARISIERGNCPITSVGYINYATVLCSSGEYQQGHAIGSLAIKLADKYQNPAFKNYTYHVFSLGINHWLAPLNSSYHYWFEASKLSQESGSPYAGWVFLQLPHLLLASGAHLKAVESQAEDSLSYLSSNRLNDMADLLNIIVNQPLRHLKGETHRFSSLDDDQFSTTDTLAAFKDAPFFYGHTVYSVLRATLLAREIQPTSQLLEWLPVIENTVQAQIILVDSYLYTGLHLTANCSSLIGQEREDLLTSIRGILTKFELWADLCPTNYRHKYLLLKAEIARLNNQPMLAIDYFEQARDNALESRFLLDAALADELTGLFWQQQNKTYQANTYFSRALAGYEQWGATGKVNSLIEHYPDLQSARDKQPQPLSTAISSTLGTEDFSATLDMASVVKASQAVSQHIHIEKLAEELLSLAVENAGATRGLLLLEKNGEFLVTHQIESSYDSDELIVEDLTFGSNVGSRVSCSEDSPLHSNSPSPGITDVIFSHAVIRYVVNIGEAVVYTPTNHDEQFDRCPYLAAKEGISVLCVPILRGKKMSGMLYLENHHMADAFHADRVQTLKIIASQAAISLENATIYQDLARLNQNLEAIVQERTQALHDANDTLTEQNASLYKLSTTDQLTGLYNRRYVEEHIDQAIDSLTESSQTICVLMLDVDHFKAINDTYGHNMGDKVLVSVADTIINSTQPGDIQGRWGGEEFIVLCSTNIELAAERAERIRRNMEKINLLEAGNVSVSVGVTSCQLKDSIDTVLNRVDQALYEAKHNGRNQVIIKISTPEDS</sequence>
<dbReference type="SUPFAM" id="SSF55073">
    <property type="entry name" value="Nucleotide cyclase"/>
    <property type="match status" value="1"/>
</dbReference>
<dbReference type="InterPro" id="IPR029787">
    <property type="entry name" value="Nucleotide_cyclase"/>
</dbReference>
<feature type="domain" description="GGDEF" evidence="5">
    <location>
        <begin position="1576"/>
        <end position="1704"/>
    </location>
</feature>
<dbReference type="InterPro" id="IPR041664">
    <property type="entry name" value="AAA_16"/>
</dbReference>
<dbReference type="NCBIfam" id="TIGR00254">
    <property type="entry name" value="GGDEF"/>
    <property type="match status" value="1"/>
</dbReference>
<dbReference type="PROSITE" id="PS50011">
    <property type="entry name" value="PROTEIN_KINASE_DOM"/>
    <property type="match status" value="1"/>
</dbReference>
<feature type="domain" description="Protein kinase" evidence="4">
    <location>
        <begin position="6"/>
        <end position="273"/>
    </location>
</feature>
<dbReference type="EMBL" id="AFWE01000156">
    <property type="protein sequence ID" value="EGU34638.1"/>
    <property type="molecule type" value="Genomic_DNA"/>
</dbReference>
<evidence type="ECO:0000259" key="4">
    <source>
        <dbReference type="PROSITE" id="PS50011"/>
    </source>
</evidence>
<dbReference type="PANTHER" id="PTHR43642">
    <property type="entry name" value="HYBRID SIGNAL TRANSDUCTION HISTIDINE KINASE G"/>
    <property type="match status" value="1"/>
</dbReference>
<dbReference type="eggNOG" id="COG3899">
    <property type="taxonomic scope" value="Bacteria"/>
</dbReference>
<dbReference type="GO" id="GO:0016020">
    <property type="term" value="C:membrane"/>
    <property type="evidence" value="ECO:0007669"/>
    <property type="project" value="UniProtKB-SubCell"/>
</dbReference>
<dbReference type="GO" id="GO:0005524">
    <property type="term" value="F:ATP binding"/>
    <property type="evidence" value="ECO:0007669"/>
    <property type="project" value="InterPro"/>
</dbReference>
<dbReference type="SUPFAM" id="SSF55781">
    <property type="entry name" value="GAF domain-like"/>
    <property type="match status" value="1"/>
</dbReference>
<comment type="cofactor">
    <cofactor evidence="1">
        <name>Mg(2+)</name>
        <dbReference type="ChEBI" id="CHEBI:18420"/>
    </cofactor>
</comment>
<reference evidence="6 7" key="1">
    <citation type="journal article" date="2012" name="Int. J. Syst. Evol. Microbiol.">
        <title>Vibrio caribbeanicus sp. nov., isolated from the marine sponge Scleritoderma cyanea.</title>
        <authorList>
            <person name="Hoffmann M."/>
            <person name="Monday S.R."/>
            <person name="Allard M.W."/>
            <person name="Strain E.A."/>
            <person name="Whittaker P."/>
            <person name="Naum M."/>
            <person name="McCarthy P.J."/>
            <person name="Lopez J.V."/>
            <person name="Fischer M."/>
            <person name="Brown E.W."/>
        </authorList>
    </citation>
    <scope>NUCLEOTIDE SEQUENCE [LARGE SCALE GENOMIC DNA]</scope>
    <source>
        <strain evidence="6 7">LMG 19158</strain>
    </source>
</reference>
<dbReference type="InterPro" id="IPR027417">
    <property type="entry name" value="P-loop_NTPase"/>
</dbReference>
<accession>F9RQ36</accession>
<keyword evidence="6" id="KW-0418">Kinase</keyword>
<organism evidence="6 7">
    <name type="scientific">Vibrio scophthalmi LMG 19158</name>
    <dbReference type="NCBI Taxonomy" id="870967"/>
    <lineage>
        <taxon>Bacteria</taxon>
        <taxon>Pseudomonadati</taxon>
        <taxon>Pseudomonadota</taxon>
        <taxon>Gammaproteobacteria</taxon>
        <taxon>Vibrionales</taxon>
        <taxon>Vibrionaceae</taxon>
        <taxon>Vibrio</taxon>
    </lineage>
</organism>
<keyword evidence="3" id="KW-0175">Coiled coil</keyword>
<feature type="coiled-coil region" evidence="3">
    <location>
        <begin position="804"/>
        <end position="831"/>
    </location>
</feature>
<evidence type="ECO:0000256" key="1">
    <source>
        <dbReference type="ARBA" id="ARBA00001946"/>
    </source>
</evidence>
<dbReference type="FunFam" id="3.30.70.270:FF:000001">
    <property type="entry name" value="Diguanylate cyclase domain protein"/>
    <property type="match status" value="1"/>
</dbReference>
<dbReference type="SUPFAM" id="SSF52540">
    <property type="entry name" value="P-loop containing nucleoside triphosphate hydrolases"/>
    <property type="match status" value="1"/>
</dbReference>
<dbReference type="PROSITE" id="PS00109">
    <property type="entry name" value="PROTEIN_KINASE_TYR"/>
    <property type="match status" value="1"/>
</dbReference>
<dbReference type="InterPro" id="IPR000719">
    <property type="entry name" value="Prot_kinase_dom"/>
</dbReference>
<name>F9RQ36_9VIBR</name>
<dbReference type="PANTHER" id="PTHR43642:SF1">
    <property type="entry name" value="HYBRID SIGNAL TRANSDUCTION HISTIDINE KINASE G"/>
    <property type="match status" value="1"/>
</dbReference>
<dbReference type="Gene3D" id="1.10.510.10">
    <property type="entry name" value="Transferase(Phosphotransferase) domain 1"/>
    <property type="match status" value="1"/>
</dbReference>
<dbReference type="InterPro" id="IPR008266">
    <property type="entry name" value="Tyr_kinase_AS"/>
</dbReference>
<dbReference type="Gene3D" id="3.30.450.40">
    <property type="match status" value="1"/>
</dbReference>
<dbReference type="SMART" id="SM00065">
    <property type="entry name" value="GAF"/>
    <property type="match status" value="1"/>
</dbReference>
<dbReference type="eggNOG" id="COG0515">
    <property type="taxonomic scope" value="Bacteria"/>
</dbReference>
<dbReference type="PROSITE" id="PS50887">
    <property type="entry name" value="GGDEF"/>
    <property type="match status" value="1"/>
</dbReference>
<dbReference type="Pfam" id="PF01590">
    <property type="entry name" value="GAF"/>
    <property type="match status" value="1"/>
</dbReference>
<dbReference type="InterPro" id="IPR029016">
    <property type="entry name" value="GAF-like_dom_sf"/>
</dbReference>
<dbReference type="CDD" id="cd14014">
    <property type="entry name" value="STKc_PknB_like"/>
    <property type="match status" value="1"/>
</dbReference>
<dbReference type="InterPro" id="IPR000160">
    <property type="entry name" value="GGDEF_dom"/>
</dbReference>
<protein>
    <submittedName>
        <fullName evidence="6">Protein kinase</fullName>
    </submittedName>
</protein>
<dbReference type="Pfam" id="PF13191">
    <property type="entry name" value="AAA_16"/>
    <property type="match status" value="1"/>
</dbReference>
<dbReference type="Proteomes" id="UP000004349">
    <property type="component" value="Unassembled WGS sequence"/>
</dbReference>
<keyword evidence="6" id="KW-0808">Transferase</keyword>
<evidence type="ECO:0000256" key="2">
    <source>
        <dbReference type="ARBA" id="ARBA00004167"/>
    </source>
</evidence>
<comment type="subcellular location">
    <subcellularLocation>
        <location evidence="2">Membrane</location>
        <topology evidence="2">Single-pass membrane protein</topology>
    </subcellularLocation>
</comment>
<dbReference type="InterPro" id="IPR003018">
    <property type="entry name" value="GAF"/>
</dbReference>
<evidence type="ECO:0000256" key="3">
    <source>
        <dbReference type="SAM" id="Coils"/>
    </source>
</evidence>
<dbReference type="GO" id="GO:0004672">
    <property type="term" value="F:protein kinase activity"/>
    <property type="evidence" value="ECO:0007669"/>
    <property type="project" value="InterPro"/>
</dbReference>
<dbReference type="InterPro" id="IPR043128">
    <property type="entry name" value="Rev_trsase/Diguanyl_cyclase"/>
</dbReference>
<feature type="coiled-coil region" evidence="3">
    <location>
        <begin position="1503"/>
        <end position="1530"/>
    </location>
</feature>
<gene>
    <name evidence="6" type="ORF">VIS19158_11378</name>
</gene>
<dbReference type="Pfam" id="PF00069">
    <property type="entry name" value="Pkinase"/>
    <property type="match status" value="1"/>
</dbReference>
<dbReference type="RefSeq" id="WP_005596328.1">
    <property type="nucleotide sequence ID" value="NZ_AFWE01000156.1"/>
</dbReference>
<dbReference type="Gene3D" id="3.30.70.270">
    <property type="match status" value="1"/>
</dbReference>
<evidence type="ECO:0000313" key="7">
    <source>
        <dbReference type="Proteomes" id="UP000004349"/>
    </source>
</evidence>
<evidence type="ECO:0000259" key="5">
    <source>
        <dbReference type="PROSITE" id="PS50887"/>
    </source>
</evidence>
<dbReference type="Gene3D" id="3.40.50.300">
    <property type="entry name" value="P-loop containing nucleotide triphosphate hydrolases"/>
    <property type="match status" value="1"/>
</dbReference>
<dbReference type="Pfam" id="PF00990">
    <property type="entry name" value="GGDEF"/>
    <property type="match status" value="1"/>
</dbReference>
<dbReference type="InterPro" id="IPR053159">
    <property type="entry name" value="Hybrid_Histidine_Kinase"/>
</dbReference>
<comment type="caution">
    <text evidence="6">The sequence shown here is derived from an EMBL/GenBank/DDBJ whole genome shotgun (WGS) entry which is preliminary data.</text>
</comment>
<dbReference type="SUPFAM" id="SSF56112">
    <property type="entry name" value="Protein kinase-like (PK-like)"/>
    <property type="match status" value="1"/>
</dbReference>
<dbReference type="InterPro" id="IPR011009">
    <property type="entry name" value="Kinase-like_dom_sf"/>
</dbReference>
<dbReference type="CDD" id="cd01949">
    <property type="entry name" value="GGDEF"/>
    <property type="match status" value="1"/>
</dbReference>
<evidence type="ECO:0000313" key="6">
    <source>
        <dbReference type="EMBL" id="EGU34638.1"/>
    </source>
</evidence>
<dbReference type="SMART" id="SM00267">
    <property type="entry name" value="GGDEF"/>
    <property type="match status" value="1"/>
</dbReference>
<proteinExistence type="predicted"/>
<dbReference type="eggNOG" id="COG3706">
    <property type="taxonomic scope" value="Bacteria"/>
</dbReference>